<dbReference type="EMBL" id="CP046565">
    <property type="protein sequence ID" value="QJD29779.1"/>
    <property type="molecule type" value="Genomic_DNA"/>
</dbReference>
<organism evidence="2 3">
    <name type="scientific">Methylococcus geothermalis</name>
    <dbReference type="NCBI Taxonomy" id="2681310"/>
    <lineage>
        <taxon>Bacteria</taxon>
        <taxon>Pseudomonadati</taxon>
        <taxon>Pseudomonadota</taxon>
        <taxon>Gammaproteobacteria</taxon>
        <taxon>Methylococcales</taxon>
        <taxon>Methylococcaceae</taxon>
        <taxon>Methylococcus</taxon>
    </lineage>
</organism>
<name>A0A858Q7F2_9GAMM</name>
<keyword evidence="3" id="KW-1185">Reference proteome</keyword>
<evidence type="ECO:0000259" key="1">
    <source>
        <dbReference type="Pfam" id="PF08770"/>
    </source>
</evidence>
<dbReference type="NCBIfam" id="TIGR04490">
    <property type="entry name" value="SoxZ_true"/>
    <property type="match status" value="1"/>
</dbReference>
<dbReference type="Proteomes" id="UP000503004">
    <property type="component" value="Chromosome"/>
</dbReference>
<dbReference type="SUPFAM" id="SSF81296">
    <property type="entry name" value="E set domains"/>
    <property type="match status" value="1"/>
</dbReference>
<evidence type="ECO:0000313" key="2">
    <source>
        <dbReference type="EMBL" id="QJD29779.1"/>
    </source>
</evidence>
<dbReference type="Pfam" id="PF08770">
    <property type="entry name" value="SoxZ"/>
    <property type="match status" value="1"/>
</dbReference>
<dbReference type="InterPro" id="IPR014756">
    <property type="entry name" value="Ig_E-set"/>
</dbReference>
<protein>
    <submittedName>
        <fullName evidence="2">Thiosulfate oxidation carrier complex protein SoxZ</fullName>
    </submittedName>
</protein>
<dbReference type="InterPro" id="IPR014880">
    <property type="entry name" value="SoxZ_dom"/>
</dbReference>
<sequence>MKIRTKTVDGVTTLRLLITHPMETGRRRDEASGAVVPAHYIEELTLEHEGKPVVRCRLSTAVSKDPYFSLQFRGGRPGERIRVSWTDNLGKTESQEAFIE</sequence>
<reference evidence="3" key="1">
    <citation type="submission" date="2019-12" db="EMBL/GenBank/DDBJ databases">
        <authorList>
            <person name="Awala S.I."/>
            <person name="Rhee S.K."/>
        </authorList>
    </citation>
    <scope>NUCLEOTIDE SEQUENCE [LARGE SCALE GENOMIC DNA]</scope>
    <source>
        <strain evidence="3">IM1</strain>
    </source>
</reference>
<dbReference type="Gene3D" id="2.60.40.10">
    <property type="entry name" value="Immunoglobulins"/>
    <property type="match status" value="1"/>
</dbReference>
<dbReference type="KEGG" id="metu:GNH96_07205"/>
<gene>
    <name evidence="2" type="primary">soxZ</name>
    <name evidence="2" type="ORF">GNH96_07205</name>
</gene>
<proteinExistence type="predicted"/>
<evidence type="ECO:0000313" key="3">
    <source>
        <dbReference type="Proteomes" id="UP000503004"/>
    </source>
</evidence>
<dbReference type="RefSeq" id="WP_169603062.1">
    <property type="nucleotide sequence ID" value="NZ_CP046565.1"/>
</dbReference>
<dbReference type="AlphaFoldDB" id="A0A858Q7F2"/>
<feature type="domain" description="Sulphur oxidation protein SoxZ" evidence="1">
    <location>
        <begin position="4"/>
        <end position="97"/>
    </location>
</feature>
<accession>A0A858Q7F2</accession>
<dbReference type="InterPro" id="IPR030995">
    <property type="entry name" value="SoxZ"/>
</dbReference>
<dbReference type="InterPro" id="IPR013783">
    <property type="entry name" value="Ig-like_fold"/>
</dbReference>